<dbReference type="GO" id="GO:0050482">
    <property type="term" value="P:arachidonate secretion"/>
    <property type="evidence" value="ECO:0007669"/>
    <property type="project" value="InterPro"/>
</dbReference>
<evidence type="ECO:0000256" key="3">
    <source>
        <dbReference type="SAM" id="MobiDB-lite"/>
    </source>
</evidence>
<dbReference type="GO" id="GO:0046872">
    <property type="term" value="F:metal ion binding"/>
    <property type="evidence" value="ECO:0007669"/>
    <property type="project" value="UniProtKB-KW"/>
</dbReference>
<keyword evidence="4" id="KW-0472">Membrane</keyword>
<dbReference type="Pfam" id="PF05826">
    <property type="entry name" value="Phospholip_A2_2"/>
    <property type="match status" value="1"/>
</dbReference>
<reference evidence="7" key="1">
    <citation type="submission" date="2025-08" db="UniProtKB">
        <authorList>
            <consortium name="RefSeq"/>
        </authorList>
    </citation>
    <scope>IDENTIFICATION</scope>
    <source>
        <tissue evidence="7">Blood</tissue>
    </source>
</reference>
<dbReference type="AlphaFoldDB" id="A0A6P9CKM3"/>
<evidence type="ECO:0000256" key="2">
    <source>
        <dbReference type="ARBA" id="ARBA00022525"/>
    </source>
</evidence>
<dbReference type="Gene3D" id="1.20.90.10">
    <property type="entry name" value="Phospholipase A2 domain"/>
    <property type="match status" value="1"/>
</dbReference>
<feature type="region of interest" description="Disordered" evidence="3">
    <location>
        <begin position="322"/>
        <end position="523"/>
    </location>
</feature>
<name>A0A6P9CKM3_PANGU</name>
<dbReference type="GO" id="GO:0006644">
    <property type="term" value="P:phospholipid metabolic process"/>
    <property type="evidence" value="ECO:0007669"/>
    <property type="project" value="InterPro"/>
</dbReference>
<dbReference type="InterPro" id="IPR016090">
    <property type="entry name" value="PLA2-like_dom"/>
</dbReference>
<dbReference type="Proteomes" id="UP001652622">
    <property type="component" value="Unplaced"/>
</dbReference>
<protein>
    <submittedName>
        <fullName evidence="7">Protein PROCA1</fullName>
    </submittedName>
</protein>
<dbReference type="InterPro" id="IPR036444">
    <property type="entry name" value="PLipase_A2_dom_sf"/>
</dbReference>
<feature type="compositionally biased region" description="Basic residues" evidence="3">
    <location>
        <begin position="479"/>
        <end position="492"/>
    </location>
</feature>
<evidence type="ECO:0000313" key="6">
    <source>
        <dbReference type="Proteomes" id="UP001652622"/>
    </source>
</evidence>
<keyword evidence="6" id="KW-1185">Reference proteome</keyword>
<keyword evidence="4" id="KW-0812">Transmembrane</keyword>
<dbReference type="RefSeq" id="XP_034280410.2">
    <property type="nucleotide sequence ID" value="XM_034424519.2"/>
</dbReference>
<dbReference type="GeneID" id="117669805"/>
<gene>
    <name evidence="7" type="primary">PROCA1</name>
</gene>
<dbReference type="GO" id="GO:0005576">
    <property type="term" value="C:extracellular region"/>
    <property type="evidence" value="ECO:0007669"/>
    <property type="project" value="UniProtKB-SubCell"/>
</dbReference>
<feature type="region of interest" description="Disordered" evidence="3">
    <location>
        <begin position="34"/>
        <end position="75"/>
    </location>
</feature>
<feature type="compositionally biased region" description="Low complexity" evidence="3">
    <location>
        <begin position="45"/>
        <end position="57"/>
    </location>
</feature>
<evidence type="ECO:0000313" key="7">
    <source>
        <dbReference type="RefSeq" id="XP_034280410.2"/>
    </source>
</evidence>
<feature type="domain" description="Phospholipase A2-like central" evidence="5">
    <location>
        <begin position="185"/>
        <end position="278"/>
    </location>
</feature>
<proteinExistence type="predicted"/>
<dbReference type="KEGG" id="pgut:117669805"/>
<organism evidence="6 7">
    <name type="scientific">Pantherophis guttatus</name>
    <name type="common">Corn snake</name>
    <name type="synonym">Elaphe guttata</name>
    <dbReference type="NCBI Taxonomy" id="94885"/>
    <lineage>
        <taxon>Eukaryota</taxon>
        <taxon>Metazoa</taxon>
        <taxon>Chordata</taxon>
        <taxon>Craniata</taxon>
        <taxon>Vertebrata</taxon>
        <taxon>Euteleostomi</taxon>
        <taxon>Lepidosauria</taxon>
        <taxon>Squamata</taxon>
        <taxon>Bifurcata</taxon>
        <taxon>Unidentata</taxon>
        <taxon>Episquamata</taxon>
        <taxon>Toxicofera</taxon>
        <taxon>Serpentes</taxon>
        <taxon>Colubroidea</taxon>
        <taxon>Colubridae</taxon>
        <taxon>Colubrinae</taxon>
        <taxon>Pantherophis</taxon>
    </lineage>
</organism>
<feature type="transmembrane region" description="Helical" evidence="4">
    <location>
        <begin position="113"/>
        <end position="133"/>
    </location>
</feature>
<dbReference type="PANTHER" id="PTHR12253">
    <property type="entry name" value="RH14732P"/>
    <property type="match status" value="1"/>
</dbReference>
<accession>A0A6P9CKM3</accession>
<feature type="compositionally biased region" description="Polar residues" evidence="3">
    <location>
        <begin position="355"/>
        <end position="365"/>
    </location>
</feature>
<feature type="compositionally biased region" description="Basic residues" evidence="3">
    <location>
        <begin position="384"/>
        <end position="398"/>
    </location>
</feature>
<evidence type="ECO:0000259" key="5">
    <source>
        <dbReference type="Pfam" id="PF05826"/>
    </source>
</evidence>
<dbReference type="CDD" id="cd04704">
    <property type="entry name" value="PLA2_bee_venom_like"/>
    <property type="match status" value="1"/>
</dbReference>
<dbReference type="SUPFAM" id="SSF48619">
    <property type="entry name" value="Phospholipase A2, PLA2"/>
    <property type="match status" value="1"/>
</dbReference>
<dbReference type="InterPro" id="IPR033113">
    <property type="entry name" value="PLA2_histidine"/>
</dbReference>
<evidence type="ECO:0000256" key="1">
    <source>
        <dbReference type="ARBA" id="ARBA00004613"/>
    </source>
</evidence>
<evidence type="ECO:0000256" key="4">
    <source>
        <dbReference type="SAM" id="Phobius"/>
    </source>
</evidence>
<keyword evidence="4" id="KW-1133">Transmembrane helix</keyword>
<dbReference type="InParanoid" id="A0A6P9CKM3"/>
<comment type="subcellular location">
    <subcellularLocation>
        <location evidence="1">Secreted</location>
    </subcellularLocation>
</comment>
<keyword evidence="2" id="KW-0964">Secreted</keyword>
<sequence length="523" mass="55958">MGCWLEVSGRLQLHLEAPLAQPAFLESLSLALPPLGKSPPPPPHGKAAQQAPSFGTALPGGGAAATPPPAPLESGHRAAGLKRRRAGGRCLCAVVLKEGRPADGRREQSPRTMGLGVVAVAAAMLLAVAGAGLPPCSRDSRGSDGRLCAESGPESSTLRGVAALERARDAGSTGGRRRAKRGFTYPGTLWCGAGNIAENYEQLGEHQETDRCCREHDHCQHLIHPFTYKYGHRNLRWHTISHCDCDRRLKDCLSAVNNTASRVVGQAFFNVIQVPCFVLVYQESCVESYLYVWCKNYSRMAVAVLKDPVMFDYGGERIDAPATRRLQPASSTATTTTLSPNSSPPPPPTPRTLSQAADSRPTQARLSPLPPKLRKGKGKDGGRGRKGKGTKKQKKKGPWGKAGTPIAHQHPAGEGVPLKQLAGQELGQGDAEMGQGDSFNAILSDEPGRGGSEQDAAGLPESTQTVPQKGLPTTGPSGVRKRKRRRKRRRKLRKEEESGPRHQKHSVAGSVKAEQSPPTQTWG</sequence>
<dbReference type="PROSITE" id="PS00118">
    <property type="entry name" value="PA2_HIS"/>
    <property type="match status" value="1"/>
</dbReference>
<dbReference type="GO" id="GO:0004623">
    <property type="term" value="F:phospholipase A2 activity"/>
    <property type="evidence" value="ECO:0007669"/>
    <property type="project" value="UniProtKB-EC"/>
</dbReference>
<feature type="compositionally biased region" description="Low complexity" evidence="3">
    <location>
        <begin position="328"/>
        <end position="341"/>
    </location>
</feature>